<dbReference type="Gene3D" id="3.20.80.10">
    <property type="entry name" value="Regulatory factor, effector binding domain"/>
    <property type="match status" value="1"/>
</dbReference>
<accession>A0A267H5T5</accession>
<protein>
    <recommendedName>
        <fullName evidence="4">Testis-expressed sequence 264 protein</fullName>
    </recommendedName>
</protein>
<dbReference type="SUPFAM" id="SSF55136">
    <property type="entry name" value="Probable bacterial effector-binding domain"/>
    <property type="match status" value="1"/>
</dbReference>
<keyword evidence="3" id="KW-1185">Reference proteome</keyword>
<dbReference type="OrthoDB" id="2140079at2759"/>
<feature type="compositionally biased region" description="Polar residues" evidence="1">
    <location>
        <begin position="445"/>
        <end position="455"/>
    </location>
</feature>
<evidence type="ECO:0008006" key="4">
    <source>
        <dbReference type="Google" id="ProtNLM"/>
    </source>
</evidence>
<dbReference type="PANTHER" id="PTHR15949">
    <property type="entry name" value="TESTIS-EXPRESSED PROTEIN 264"/>
    <property type="match status" value="1"/>
</dbReference>
<evidence type="ECO:0000256" key="1">
    <source>
        <dbReference type="SAM" id="MobiDB-lite"/>
    </source>
</evidence>
<feature type="region of interest" description="Disordered" evidence="1">
    <location>
        <begin position="559"/>
        <end position="604"/>
    </location>
</feature>
<name>A0A267H5T5_9PLAT</name>
<dbReference type="STRING" id="282301.A0A267H5T5"/>
<gene>
    <name evidence="2" type="ORF">BOX15_Mlig022841g1</name>
</gene>
<evidence type="ECO:0000313" key="3">
    <source>
        <dbReference type="Proteomes" id="UP000215902"/>
    </source>
</evidence>
<dbReference type="InterPro" id="IPR011256">
    <property type="entry name" value="Reg_factor_effector_dom_sf"/>
</dbReference>
<reference evidence="2 3" key="1">
    <citation type="submission" date="2017-06" db="EMBL/GenBank/DDBJ databases">
        <title>A platform for efficient transgenesis in Macrostomum lignano, a flatworm model organism for stem cell research.</title>
        <authorList>
            <person name="Berezikov E."/>
        </authorList>
    </citation>
    <scope>NUCLEOTIDE SEQUENCE [LARGE SCALE GENOMIC DNA]</scope>
    <source>
        <strain evidence="2">DV1</strain>
        <tissue evidence="2">Whole organism</tissue>
    </source>
</reference>
<dbReference type="EMBL" id="NIVC01000037">
    <property type="protein sequence ID" value="PAA92887.1"/>
    <property type="molecule type" value="Genomic_DNA"/>
</dbReference>
<feature type="compositionally biased region" description="Low complexity" evidence="1">
    <location>
        <begin position="487"/>
        <end position="514"/>
    </location>
</feature>
<dbReference type="Proteomes" id="UP000215902">
    <property type="component" value="Unassembled WGS sequence"/>
</dbReference>
<proteinExistence type="predicted"/>
<dbReference type="AlphaFoldDB" id="A0A267H5T5"/>
<feature type="compositionally biased region" description="Acidic residues" evidence="1">
    <location>
        <begin position="300"/>
        <end position="317"/>
    </location>
</feature>
<feature type="compositionally biased region" description="Low complexity" evidence="1">
    <location>
        <begin position="384"/>
        <end position="405"/>
    </location>
</feature>
<feature type="region of interest" description="Disordered" evidence="1">
    <location>
        <begin position="274"/>
        <end position="543"/>
    </location>
</feature>
<evidence type="ECO:0000313" key="2">
    <source>
        <dbReference type="EMBL" id="PAA92887.1"/>
    </source>
</evidence>
<sequence length="604" mass="65841">MDLTFFLSVVLFIAIALLVGLLVYSGLLADITVEARRSPYDELLVFYKSHIGPYSNVGDLFRETQQLAPNSQLIGIYLDDPKYTVSENCRSAIGAIVPDPAADSDTVQRLESAGYVRKSLPKADNVVYCTFPMINKVSIYISVWRVYPAMRDYLLEKGLTARPFIEIHEAGRIVFLAPLSRYEEFQPDISAPAATAAAAPAPVPVQSPRQENPAEASTEELISEAVAENTESAAPPSGSRFEPQPTVETSQSSLGGEVETVFENRQDLLEAMADRPDEEAATEAVKEPQPQQPQAPLDDAIGDEAGEGIDFSDGEDANADKNANADSSEPAGEGDESLEAFEQRLARLEEDLTDKQSRVRSDVSQFNNSLALAEIEEHLRRTAPEPGAEDAAAAAETEPQQAGATFDVEQTVEESGPDKQPQEPQESADNAATEFLVTFSDDQEQASNSNQTQMSPEEASGRSQGEPEPTPDSVPLIVLEPAEPLAQQEQQQPQEQQQSQEQQQPQEQQEQQPQTDDMPDEKAAAPTEDSADRQADVDPAQVDQFVQSVVQRAQQICEQQAEAGEVARPTGGDDPGTERREKRLPSPLHHQTSRSSLDETEPEA</sequence>
<dbReference type="PANTHER" id="PTHR15949:SF3">
    <property type="entry name" value="TESTIS-EXPRESSED PROTEIN 264"/>
    <property type="match status" value="1"/>
</dbReference>
<feature type="compositionally biased region" description="Basic and acidic residues" evidence="1">
    <location>
        <begin position="341"/>
        <end position="361"/>
    </location>
</feature>
<organism evidence="2 3">
    <name type="scientific">Macrostomum lignano</name>
    <dbReference type="NCBI Taxonomy" id="282301"/>
    <lineage>
        <taxon>Eukaryota</taxon>
        <taxon>Metazoa</taxon>
        <taxon>Spiralia</taxon>
        <taxon>Lophotrochozoa</taxon>
        <taxon>Platyhelminthes</taxon>
        <taxon>Rhabditophora</taxon>
        <taxon>Macrostomorpha</taxon>
        <taxon>Macrostomida</taxon>
        <taxon>Macrostomidae</taxon>
        <taxon>Macrostomum</taxon>
    </lineage>
</organism>
<comment type="caution">
    <text evidence="2">The sequence shown here is derived from an EMBL/GenBank/DDBJ whole genome shotgun (WGS) entry which is preliminary data.</text>
</comment>
<feature type="region of interest" description="Disordered" evidence="1">
    <location>
        <begin position="196"/>
        <end position="258"/>
    </location>
</feature>